<sequence>MEPVSSAQDSTATTSGMDVSRQSILPFGDLKERVGVSACRWCARKTPKVATQYTRCGSELLREEEESAVGLRNTGLY</sequence>
<accession>F4X579</accession>
<evidence type="ECO:0000313" key="2">
    <source>
        <dbReference type="Proteomes" id="UP000007755"/>
    </source>
</evidence>
<gene>
    <name evidence="1" type="ORF">G5I_13504</name>
</gene>
<evidence type="ECO:0000313" key="1">
    <source>
        <dbReference type="EMBL" id="EGI58407.1"/>
    </source>
</evidence>
<keyword evidence="2" id="KW-1185">Reference proteome</keyword>
<protein>
    <submittedName>
        <fullName evidence="1">Uncharacterized protein</fullName>
    </submittedName>
</protein>
<name>F4X579_ACREC</name>
<dbReference type="AlphaFoldDB" id="F4X579"/>
<reference evidence="1" key="1">
    <citation type="submission" date="2011-02" db="EMBL/GenBank/DDBJ databases">
        <title>The genome of the leaf-cutting ant Acromyrmex echinatior suggests key adaptations to social evolution and fungus farming.</title>
        <authorList>
            <person name="Nygaard S."/>
            <person name="Zhang G."/>
        </authorList>
    </citation>
    <scope>NUCLEOTIDE SEQUENCE</scope>
</reference>
<dbReference type="EMBL" id="GL888693">
    <property type="protein sequence ID" value="EGI58407.1"/>
    <property type="molecule type" value="Genomic_DNA"/>
</dbReference>
<dbReference type="InParanoid" id="F4X579"/>
<organism evidence="2">
    <name type="scientific">Acromyrmex echinatior</name>
    <name type="common">Panamanian leafcutter ant</name>
    <name type="synonym">Acromyrmex octospinosus echinatior</name>
    <dbReference type="NCBI Taxonomy" id="103372"/>
    <lineage>
        <taxon>Eukaryota</taxon>
        <taxon>Metazoa</taxon>
        <taxon>Ecdysozoa</taxon>
        <taxon>Arthropoda</taxon>
        <taxon>Hexapoda</taxon>
        <taxon>Insecta</taxon>
        <taxon>Pterygota</taxon>
        <taxon>Neoptera</taxon>
        <taxon>Endopterygota</taxon>
        <taxon>Hymenoptera</taxon>
        <taxon>Apocrita</taxon>
        <taxon>Aculeata</taxon>
        <taxon>Formicoidea</taxon>
        <taxon>Formicidae</taxon>
        <taxon>Myrmicinae</taxon>
        <taxon>Acromyrmex</taxon>
    </lineage>
</organism>
<proteinExistence type="predicted"/>
<dbReference type="Proteomes" id="UP000007755">
    <property type="component" value="Unassembled WGS sequence"/>
</dbReference>